<protein>
    <submittedName>
        <fullName evidence="1">Uncharacterized protein</fullName>
    </submittedName>
</protein>
<keyword evidence="2" id="KW-1185">Reference proteome</keyword>
<reference evidence="1" key="1">
    <citation type="submission" date="2023-04" db="EMBL/GenBank/DDBJ databases">
        <title>A chromosome-level genome assembly of the parasitoid wasp Eretmocerus hayati.</title>
        <authorList>
            <person name="Zhong Y."/>
            <person name="Liu S."/>
            <person name="Liu Y."/>
        </authorList>
    </citation>
    <scope>NUCLEOTIDE SEQUENCE</scope>
    <source>
        <strain evidence="1">ZJU_SS_LIU_2023</strain>
    </source>
</reference>
<dbReference type="EMBL" id="CM056744">
    <property type="protein sequence ID" value="KAJ8668376.1"/>
    <property type="molecule type" value="Genomic_DNA"/>
</dbReference>
<organism evidence="1 2">
    <name type="scientific">Eretmocerus hayati</name>
    <dbReference type="NCBI Taxonomy" id="131215"/>
    <lineage>
        <taxon>Eukaryota</taxon>
        <taxon>Metazoa</taxon>
        <taxon>Ecdysozoa</taxon>
        <taxon>Arthropoda</taxon>
        <taxon>Hexapoda</taxon>
        <taxon>Insecta</taxon>
        <taxon>Pterygota</taxon>
        <taxon>Neoptera</taxon>
        <taxon>Endopterygota</taxon>
        <taxon>Hymenoptera</taxon>
        <taxon>Apocrita</taxon>
        <taxon>Proctotrupomorpha</taxon>
        <taxon>Chalcidoidea</taxon>
        <taxon>Aphelinidae</taxon>
        <taxon>Aphelininae</taxon>
        <taxon>Eretmocerus</taxon>
    </lineage>
</organism>
<evidence type="ECO:0000313" key="2">
    <source>
        <dbReference type="Proteomes" id="UP001239111"/>
    </source>
</evidence>
<name>A0ACC2NBC7_9HYME</name>
<gene>
    <name evidence="1" type="ORF">QAD02_010039</name>
</gene>
<evidence type="ECO:0000313" key="1">
    <source>
        <dbReference type="EMBL" id="KAJ8668376.1"/>
    </source>
</evidence>
<sequence length="383" mass="44597">MAPNVVDTSRNQPTLVEQGVENEFDSKEEEIRKRVVSTKSQNQSEVNEPISPWYSRLEDIKWFNVIFITILHIAAVYAFFTLPYIRCWRTFIWTYIIGFLGGFGITGGVHRLWSHKAYKANTAMRIFLAFCYSCAGLNSLHEWIKDHRVHHKYSETDADPHNSTRGFFFSHCGWLMQKKHPEVIRKGKQIDFSDIEADEVITFFEKYFGIMRVMFSYVIPIVVPVYFWNEEWKYAILFQVFRYVLVLNSVWSTNSVAHMFGNKPYDQSIAPVENFIVAVFALGEGWHNYHHTFPYDYRASEVGKGLINPTTHLIDLFSKIGWAYDCKVPSESLLKMTIVKRGNGTHEYSKIMRKKSGNVGKDTVTEDTKECINTSYEWCLAET</sequence>
<comment type="caution">
    <text evidence="1">The sequence shown here is derived from an EMBL/GenBank/DDBJ whole genome shotgun (WGS) entry which is preliminary data.</text>
</comment>
<dbReference type="Proteomes" id="UP001239111">
    <property type="component" value="Chromosome 4"/>
</dbReference>
<proteinExistence type="predicted"/>
<accession>A0ACC2NBC7</accession>